<dbReference type="PANTHER" id="PTHR42756">
    <property type="entry name" value="TRANSCRIPTIONAL REGULATOR, MARR"/>
    <property type="match status" value="1"/>
</dbReference>
<evidence type="ECO:0000256" key="2">
    <source>
        <dbReference type="ARBA" id="ARBA00023125"/>
    </source>
</evidence>
<protein>
    <submittedName>
        <fullName evidence="5">DNA-binding transcriptional regulator, MarR family</fullName>
    </submittedName>
</protein>
<dbReference type="AlphaFoldDB" id="A0A1H7HTY0"/>
<keyword evidence="1" id="KW-0805">Transcription regulation</keyword>
<dbReference type="SUPFAM" id="SSF46785">
    <property type="entry name" value="Winged helix' DNA-binding domain"/>
    <property type="match status" value="1"/>
</dbReference>
<dbReference type="Proteomes" id="UP000182321">
    <property type="component" value="Unassembled WGS sequence"/>
</dbReference>
<dbReference type="InterPro" id="IPR000835">
    <property type="entry name" value="HTH_MarR-typ"/>
</dbReference>
<dbReference type="RefSeq" id="WP_074789993.1">
    <property type="nucleotide sequence ID" value="NZ_FNZX01000006.1"/>
</dbReference>
<evidence type="ECO:0000256" key="1">
    <source>
        <dbReference type="ARBA" id="ARBA00023015"/>
    </source>
</evidence>
<evidence type="ECO:0000256" key="3">
    <source>
        <dbReference type="ARBA" id="ARBA00023163"/>
    </source>
</evidence>
<dbReference type="Pfam" id="PF01047">
    <property type="entry name" value="MarR"/>
    <property type="match status" value="1"/>
</dbReference>
<evidence type="ECO:0000259" key="4">
    <source>
        <dbReference type="PROSITE" id="PS50995"/>
    </source>
</evidence>
<dbReference type="InterPro" id="IPR036390">
    <property type="entry name" value="WH_DNA-bd_sf"/>
</dbReference>
<reference evidence="6" key="1">
    <citation type="submission" date="2016-10" db="EMBL/GenBank/DDBJ databases">
        <authorList>
            <person name="Varghese N."/>
        </authorList>
    </citation>
    <scope>NUCLEOTIDE SEQUENCE [LARGE SCALE GENOMIC DNA]</scope>
    <source>
        <strain evidence="6">ACV-9</strain>
    </source>
</reference>
<dbReference type="PANTHER" id="PTHR42756:SF1">
    <property type="entry name" value="TRANSCRIPTIONAL REPRESSOR OF EMRAB OPERON"/>
    <property type="match status" value="1"/>
</dbReference>
<dbReference type="GO" id="GO:0003700">
    <property type="term" value="F:DNA-binding transcription factor activity"/>
    <property type="evidence" value="ECO:0007669"/>
    <property type="project" value="InterPro"/>
</dbReference>
<dbReference type="Gene3D" id="1.10.10.10">
    <property type="entry name" value="Winged helix-like DNA-binding domain superfamily/Winged helix DNA-binding domain"/>
    <property type="match status" value="1"/>
</dbReference>
<proteinExistence type="predicted"/>
<dbReference type="InterPro" id="IPR036388">
    <property type="entry name" value="WH-like_DNA-bd_sf"/>
</dbReference>
<accession>A0A1H7HTY0</accession>
<dbReference type="EMBL" id="FNZX01000006">
    <property type="protein sequence ID" value="SEK51655.1"/>
    <property type="molecule type" value="Genomic_DNA"/>
</dbReference>
<keyword evidence="3" id="KW-0804">Transcription</keyword>
<sequence length="154" mass="18403">MLEEALTEVYTKFKVHFYQEMFKKLRARETSLTIVELFCVEIIYVLRNPTVKEFAEFIGISSPNAAYKIACLIDKGYIEKVQSEKDRREFHLHVTDKYLEYLNLSEGYVKTVAERAEERFTEERIETLNDILYDMSDFLMKEVDIPKYRKSEEQ</sequence>
<evidence type="ECO:0000313" key="5">
    <source>
        <dbReference type="EMBL" id="SEK51655.1"/>
    </source>
</evidence>
<feature type="domain" description="HTH marR-type" evidence="4">
    <location>
        <begin position="1"/>
        <end position="137"/>
    </location>
</feature>
<keyword evidence="6" id="KW-1185">Reference proteome</keyword>
<name>A0A1H7HTY0_9FIRM</name>
<evidence type="ECO:0000313" key="6">
    <source>
        <dbReference type="Proteomes" id="UP000182321"/>
    </source>
</evidence>
<keyword evidence="2 5" id="KW-0238">DNA-binding</keyword>
<organism evidence="5 6">
    <name type="scientific">Pseudobutyrivibrio ruminis</name>
    <dbReference type="NCBI Taxonomy" id="46206"/>
    <lineage>
        <taxon>Bacteria</taxon>
        <taxon>Bacillati</taxon>
        <taxon>Bacillota</taxon>
        <taxon>Clostridia</taxon>
        <taxon>Lachnospirales</taxon>
        <taxon>Lachnospiraceae</taxon>
        <taxon>Pseudobutyrivibrio</taxon>
    </lineage>
</organism>
<dbReference type="PROSITE" id="PS50995">
    <property type="entry name" value="HTH_MARR_2"/>
    <property type="match status" value="1"/>
</dbReference>
<dbReference type="GO" id="GO:0003677">
    <property type="term" value="F:DNA binding"/>
    <property type="evidence" value="ECO:0007669"/>
    <property type="project" value="UniProtKB-KW"/>
</dbReference>
<dbReference type="SMART" id="SM00347">
    <property type="entry name" value="HTH_MARR"/>
    <property type="match status" value="1"/>
</dbReference>
<gene>
    <name evidence="5" type="ORF">SAMN02910377_01057</name>
</gene>